<keyword evidence="2" id="KW-1185">Reference proteome</keyword>
<protein>
    <submittedName>
        <fullName evidence="1">Uncharacterized protein</fullName>
    </submittedName>
</protein>
<gene>
    <name evidence="1" type="ORF">C7450_103178</name>
</gene>
<accession>A0A2V3UBS3</accession>
<name>A0A2V3UBS3_9HYPH</name>
<evidence type="ECO:0000313" key="2">
    <source>
        <dbReference type="Proteomes" id="UP000248021"/>
    </source>
</evidence>
<dbReference type="RefSeq" id="WP_110373967.1">
    <property type="nucleotide sequence ID" value="NZ_JAHBRY010000001.1"/>
</dbReference>
<comment type="caution">
    <text evidence="1">The sequence shown here is derived from an EMBL/GenBank/DDBJ whole genome shotgun (WGS) entry which is preliminary data.</text>
</comment>
<dbReference type="AlphaFoldDB" id="A0A2V3UBS3"/>
<reference evidence="1 2" key="1">
    <citation type="submission" date="2018-05" db="EMBL/GenBank/DDBJ databases">
        <title>Genomic Encyclopedia of Type Strains, Phase IV (KMG-IV): sequencing the most valuable type-strain genomes for metagenomic binning, comparative biology and taxonomic classification.</title>
        <authorList>
            <person name="Goeker M."/>
        </authorList>
    </citation>
    <scope>NUCLEOTIDE SEQUENCE [LARGE SCALE GENOMIC DNA]</scope>
    <source>
        <strain evidence="1 2">DSM 6462</strain>
    </source>
</reference>
<sequence length="70" mass="7469">MSIEHMNQKLRVTGVIDVVVTETVSDGDGGWVRSIRIFGPAGTSAPAVLEVVLGSAEKDSINIKTPELEF</sequence>
<proteinExistence type="predicted"/>
<evidence type="ECO:0000313" key="1">
    <source>
        <dbReference type="EMBL" id="PXW61661.1"/>
    </source>
</evidence>
<dbReference type="EMBL" id="QJJK01000003">
    <property type="protein sequence ID" value="PXW61661.1"/>
    <property type="molecule type" value="Genomic_DNA"/>
</dbReference>
<organism evidence="1 2">
    <name type="scientific">Chelatococcus asaccharovorans</name>
    <dbReference type="NCBI Taxonomy" id="28210"/>
    <lineage>
        <taxon>Bacteria</taxon>
        <taxon>Pseudomonadati</taxon>
        <taxon>Pseudomonadota</taxon>
        <taxon>Alphaproteobacteria</taxon>
        <taxon>Hyphomicrobiales</taxon>
        <taxon>Chelatococcaceae</taxon>
        <taxon>Chelatococcus</taxon>
    </lineage>
</organism>
<dbReference type="Proteomes" id="UP000248021">
    <property type="component" value="Unassembled WGS sequence"/>
</dbReference>